<feature type="region of interest" description="Disordered" evidence="1">
    <location>
        <begin position="249"/>
        <end position="332"/>
    </location>
</feature>
<feature type="compositionally biased region" description="Basic and acidic residues" evidence="1">
    <location>
        <begin position="37"/>
        <end position="49"/>
    </location>
</feature>
<feature type="region of interest" description="Disordered" evidence="1">
    <location>
        <begin position="338"/>
        <end position="357"/>
    </location>
</feature>
<comment type="caution">
    <text evidence="2">The sequence shown here is derived from an EMBL/GenBank/DDBJ whole genome shotgun (WGS) entry which is preliminary data.</text>
</comment>
<feature type="compositionally biased region" description="Low complexity" evidence="1">
    <location>
        <begin position="251"/>
        <end position="264"/>
    </location>
</feature>
<name>A0A8T8TM17_9BASI</name>
<gene>
    <name evidence="2" type="ORF">A4X03_0g2597</name>
</gene>
<feature type="region of interest" description="Disordered" evidence="1">
    <location>
        <begin position="1"/>
        <end position="107"/>
    </location>
</feature>
<protein>
    <submittedName>
        <fullName evidence="2">Uncharacterized protein</fullName>
    </submittedName>
</protein>
<dbReference type="EMBL" id="LWDD02000259">
    <property type="protein sequence ID" value="KAE8262255.1"/>
    <property type="molecule type" value="Genomic_DNA"/>
</dbReference>
<accession>A0A8T8TM17</accession>
<dbReference type="AlphaFoldDB" id="A0A8T8TM17"/>
<reference evidence="2" key="2">
    <citation type="journal article" date="2019" name="IMA Fungus">
        <title>Genome sequencing and comparison of five Tilletia species to identify candidate genes for the detection of regulated species infecting wheat.</title>
        <authorList>
            <person name="Nguyen H.D.T."/>
            <person name="Sultana T."/>
            <person name="Kesanakurti P."/>
            <person name="Hambleton S."/>
        </authorList>
    </citation>
    <scope>NUCLEOTIDE SEQUENCE</scope>
    <source>
        <strain evidence="2">DAOMC 238032</strain>
    </source>
</reference>
<evidence type="ECO:0000313" key="2">
    <source>
        <dbReference type="EMBL" id="KAE8262255.1"/>
    </source>
</evidence>
<evidence type="ECO:0000313" key="3">
    <source>
        <dbReference type="Proteomes" id="UP000077671"/>
    </source>
</evidence>
<sequence>MRALRLRCYEANTYGDGRHPPSPESVDMARTKSKAAKKADLALRKDAVKEGPATNQPIDAAAGPSAPGPSAAPSSSGGHGAPGVGHDHDNEHQGSGGSSEDHGQANIPSTPYLRVCSVCGTQTGRNPRKTPGGKMRFCETHEPRCTMPLRKAMKHFSQYRSFGGSLSVAELLQAENEGKLTVRNQDQLMIGGSPTKKVYFVKELYDLSRSKQEEGLQVKPAYKEEAIRIKRAQQLERLAEKCRLREKKAQNKAAAAASQQAGNAPHPENSTDINSPSSSPINEAGPSSSVTVSSASFMDVSDDVGDAHNAEAPQLSPPSIASADPQPVTQGFRIKAEPDLEPPMLSPSAGIPAPSDTTVQLKREAEQPLFLPDDF</sequence>
<evidence type="ECO:0000256" key="1">
    <source>
        <dbReference type="SAM" id="MobiDB-lite"/>
    </source>
</evidence>
<dbReference type="Proteomes" id="UP000077671">
    <property type="component" value="Unassembled WGS sequence"/>
</dbReference>
<organism evidence="2 3">
    <name type="scientific">Tilletia caries</name>
    <name type="common">wheat bunt fungus</name>
    <dbReference type="NCBI Taxonomy" id="13290"/>
    <lineage>
        <taxon>Eukaryota</taxon>
        <taxon>Fungi</taxon>
        <taxon>Dikarya</taxon>
        <taxon>Basidiomycota</taxon>
        <taxon>Ustilaginomycotina</taxon>
        <taxon>Exobasidiomycetes</taxon>
        <taxon>Tilletiales</taxon>
        <taxon>Tilletiaceae</taxon>
        <taxon>Tilletia</taxon>
    </lineage>
</organism>
<feature type="compositionally biased region" description="Polar residues" evidence="1">
    <location>
        <begin position="268"/>
        <end position="281"/>
    </location>
</feature>
<proteinExistence type="predicted"/>
<feature type="compositionally biased region" description="Low complexity" evidence="1">
    <location>
        <begin position="60"/>
        <end position="76"/>
    </location>
</feature>
<feature type="compositionally biased region" description="Low complexity" evidence="1">
    <location>
        <begin position="287"/>
        <end position="296"/>
    </location>
</feature>
<reference evidence="2" key="1">
    <citation type="submission" date="2016-04" db="EMBL/GenBank/DDBJ databases">
        <authorList>
            <person name="Nguyen H.D."/>
            <person name="Kesanakurti P."/>
            <person name="Cullis J."/>
            <person name="Levesque C.A."/>
            <person name="Hambleton S."/>
        </authorList>
    </citation>
    <scope>NUCLEOTIDE SEQUENCE</scope>
    <source>
        <strain evidence="2">DAOMC 238032</strain>
    </source>
</reference>